<evidence type="ECO:0000256" key="2">
    <source>
        <dbReference type="ARBA" id="ARBA00022679"/>
    </source>
</evidence>
<reference evidence="7" key="3">
    <citation type="submission" date="2025-09" db="UniProtKB">
        <authorList>
            <consortium name="Ensembl"/>
        </authorList>
    </citation>
    <scope>IDENTIFICATION</scope>
</reference>
<evidence type="ECO:0000313" key="8">
    <source>
        <dbReference type="Proteomes" id="UP000472267"/>
    </source>
</evidence>
<accession>A0A672HDS3</accession>
<keyword evidence="4" id="KW-0418">Kinase</keyword>
<dbReference type="GO" id="GO:0004674">
    <property type="term" value="F:protein serine/threonine kinase activity"/>
    <property type="evidence" value="ECO:0007669"/>
    <property type="project" value="UniProtKB-KW"/>
</dbReference>
<dbReference type="InterPro" id="IPR011009">
    <property type="entry name" value="Kinase-like_dom_sf"/>
</dbReference>
<protein>
    <recommendedName>
        <fullName evidence="6">Protein kinase domain-containing protein</fullName>
    </recommendedName>
</protein>
<keyword evidence="8" id="KW-1185">Reference proteome</keyword>
<keyword evidence="3" id="KW-0547">Nucleotide-binding</keyword>
<dbReference type="Ensembl" id="ENSSFAT00005028410.1">
    <property type="protein sequence ID" value="ENSSFAP00005027366.1"/>
    <property type="gene ID" value="ENSSFAG00005013967.1"/>
</dbReference>
<dbReference type="SUPFAM" id="SSF56112">
    <property type="entry name" value="Protein kinase-like (PK-like)"/>
    <property type="match status" value="1"/>
</dbReference>
<dbReference type="InterPro" id="IPR008271">
    <property type="entry name" value="Ser/Thr_kinase_AS"/>
</dbReference>
<evidence type="ECO:0000313" key="7">
    <source>
        <dbReference type="Ensembl" id="ENSSFAP00005027366.1"/>
    </source>
</evidence>
<dbReference type="SMART" id="SM00220">
    <property type="entry name" value="S_TKc"/>
    <property type="match status" value="1"/>
</dbReference>
<keyword evidence="2" id="KW-0808">Transferase</keyword>
<organism evidence="7 8">
    <name type="scientific">Salarias fasciatus</name>
    <name type="common">Jewelled blenny</name>
    <name type="synonym">Blennius fasciatus</name>
    <dbReference type="NCBI Taxonomy" id="181472"/>
    <lineage>
        <taxon>Eukaryota</taxon>
        <taxon>Metazoa</taxon>
        <taxon>Chordata</taxon>
        <taxon>Craniata</taxon>
        <taxon>Vertebrata</taxon>
        <taxon>Euteleostomi</taxon>
        <taxon>Actinopterygii</taxon>
        <taxon>Neopterygii</taxon>
        <taxon>Teleostei</taxon>
        <taxon>Neoteleostei</taxon>
        <taxon>Acanthomorphata</taxon>
        <taxon>Ovalentaria</taxon>
        <taxon>Blenniimorphae</taxon>
        <taxon>Blenniiformes</taxon>
        <taxon>Blennioidei</taxon>
        <taxon>Blenniidae</taxon>
        <taxon>Salariinae</taxon>
        <taxon>Salarias</taxon>
    </lineage>
</organism>
<evidence type="ECO:0000256" key="5">
    <source>
        <dbReference type="ARBA" id="ARBA00022840"/>
    </source>
</evidence>
<name>A0A672HDS3_SALFA</name>
<proteinExistence type="predicted"/>
<dbReference type="GO" id="GO:0005524">
    <property type="term" value="F:ATP binding"/>
    <property type="evidence" value="ECO:0007669"/>
    <property type="project" value="UniProtKB-KW"/>
</dbReference>
<keyword evidence="1" id="KW-0723">Serine/threonine-protein kinase</keyword>
<feature type="domain" description="Protein kinase" evidence="6">
    <location>
        <begin position="18"/>
        <end position="301"/>
    </location>
</feature>
<evidence type="ECO:0000256" key="3">
    <source>
        <dbReference type="ARBA" id="ARBA00022741"/>
    </source>
</evidence>
<dbReference type="PANTHER" id="PTHR24058">
    <property type="entry name" value="DUAL SPECIFICITY PROTEIN KINASE"/>
    <property type="match status" value="1"/>
</dbReference>
<keyword evidence="5" id="KW-0067">ATP-binding</keyword>
<reference evidence="7" key="2">
    <citation type="submission" date="2025-08" db="UniProtKB">
        <authorList>
            <consortium name="Ensembl"/>
        </authorList>
    </citation>
    <scope>IDENTIFICATION</scope>
</reference>
<evidence type="ECO:0000256" key="4">
    <source>
        <dbReference type="ARBA" id="ARBA00022777"/>
    </source>
</evidence>
<dbReference type="PROSITE" id="PS00108">
    <property type="entry name" value="PROTEIN_KINASE_ST"/>
    <property type="match status" value="1"/>
</dbReference>
<sequence>MNFEQLVGRTISGPSSDYEVEAVVGLGGQAGILRCNKKLTNETVVLKITNKKDFNKFAEAEEKILEVIAETGRESLNTVTWNDTFMFQGHSCLEFEKLDISLDQYIQENPLGLKEIRPILYQLADALFFLESCQIVHGDLKPVNIMMADRLRRPLKVKLIDFGVAVSNPEDWMGVIRGTPAYMSPEMLLGLPFDLPFDMWSLGCVAAEMLTGAKLFPGGTEHDVISGLLKVMGMPPGHMMSQGFYTDRYFNEEKTAEGPSVWTLKSESSDREAFVDLVTKMLSIDPAQRITPVQMLEHPFFSLSHLDPSRHHNYVKLSAELMVAWKWLLRENMQTQHKGPHSPQLPLLYRIGLNSF</sequence>
<dbReference type="InterPro" id="IPR000719">
    <property type="entry name" value="Prot_kinase_dom"/>
</dbReference>
<dbReference type="Gene3D" id="3.30.200.20">
    <property type="entry name" value="Phosphorylase Kinase, domain 1"/>
    <property type="match status" value="1"/>
</dbReference>
<evidence type="ECO:0000259" key="6">
    <source>
        <dbReference type="PROSITE" id="PS50011"/>
    </source>
</evidence>
<dbReference type="Proteomes" id="UP000472267">
    <property type="component" value="Chromosome 4"/>
</dbReference>
<reference evidence="7" key="1">
    <citation type="submission" date="2019-06" db="EMBL/GenBank/DDBJ databases">
        <authorList>
            <consortium name="Wellcome Sanger Institute Data Sharing"/>
        </authorList>
    </citation>
    <scope>NUCLEOTIDE SEQUENCE [LARGE SCALE GENOMIC DNA]</scope>
</reference>
<dbReference type="AlphaFoldDB" id="A0A672HDS3"/>
<evidence type="ECO:0000256" key="1">
    <source>
        <dbReference type="ARBA" id="ARBA00022527"/>
    </source>
</evidence>
<dbReference type="Gene3D" id="1.10.510.10">
    <property type="entry name" value="Transferase(Phosphotransferase) domain 1"/>
    <property type="match status" value="1"/>
</dbReference>
<dbReference type="InterPro" id="IPR050494">
    <property type="entry name" value="Ser_Thr_dual-spec_kinase"/>
</dbReference>
<dbReference type="PROSITE" id="PS50011">
    <property type="entry name" value="PROTEIN_KINASE_DOM"/>
    <property type="match status" value="1"/>
</dbReference>
<dbReference type="Pfam" id="PF00069">
    <property type="entry name" value="Pkinase"/>
    <property type="match status" value="1"/>
</dbReference>